<keyword evidence="9" id="KW-0812">Transmembrane</keyword>
<accession>A0A1H3MMD7</accession>
<dbReference type="Gene3D" id="3.30.565.10">
    <property type="entry name" value="Histidine kinase-like ATPase, C-terminal domain"/>
    <property type="match status" value="1"/>
</dbReference>
<dbReference type="EMBL" id="FNQE01000007">
    <property type="protein sequence ID" value="SDY77345.1"/>
    <property type="molecule type" value="Genomic_DNA"/>
</dbReference>
<dbReference type="SUPFAM" id="SSF53850">
    <property type="entry name" value="Periplasmic binding protein-like II"/>
    <property type="match status" value="1"/>
</dbReference>
<feature type="domain" description="PAS" evidence="12">
    <location>
        <begin position="316"/>
        <end position="375"/>
    </location>
</feature>
<dbReference type="NCBIfam" id="TIGR00229">
    <property type="entry name" value="sensory_box"/>
    <property type="match status" value="1"/>
</dbReference>
<keyword evidence="5" id="KW-0547">Nucleotide-binding</keyword>
<reference evidence="13 14" key="1">
    <citation type="submission" date="2016-10" db="EMBL/GenBank/DDBJ databases">
        <authorList>
            <person name="de Groot N.N."/>
        </authorList>
    </citation>
    <scope>NUCLEOTIDE SEQUENCE [LARGE SCALE GENOMIC DNA]</scope>
    <source>
        <strain evidence="13 14">DSM 21650</strain>
    </source>
</reference>
<evidence type="ECO:0000259" key="11">
    <source>
        <dbReference type="PROSITE" id="PS50109"/>
    </source>
</evidence>
<dbReference type="PANTHER" id="PTHR43065">
    <property type="entry name" value="SENSOR HISTIDINE KINASE"/>
    <property type="match status" value="1"/>
</dbReference>
<dbReference type="Gene3D" id="3.40.190.10">
    <property type="entry name" value="Periplasmic binding protein-like II"/>
    <property type="match status" value="2"/>
</dbReference>
<keyword evidence="10" id="KW-0732">Signal</keyword>
<evidence type="ECO:0000256" key="10">
    <source>
        <dbReference type="SAM" id="SignalP"/>
    </source>
</evidence>
<dbReference type="AlphaFoldDB" id="A0A1H3MMD7"/>
<dbReference type="Gene3D" id="1.10.287.130">
    <property type="match status" value="1"/>
</dbReference>
<evidence type="ECO:0000256" key="1">
    <source>
        <dbReference type="ARBA" id="ARBA00000085"/>
    </source>
</evidence>
<dbReference type="CDD" id="cd00082">
    <property type="entry name" value="HisKA"/>
    <property type="match status" value="1"/>
</dbReference>
<dbReference type="SUPFAM" id="SSF55874">
    <property type="entry name" value="ATPase domain of HSP90 chaperone/DNA topoisomerase II/histidine kinase"/>
    <property type="match status" value="1"/>
</dbReference>
<dbReference type="PANTHER" id="PTHR43065:SF10">
    <property type="entry name" value="PEROXIDE STRESS-ACTIVATED HISTIDINE KINASE MAK3"/>
    <property type="match status" value="1"/>
</dbReference>
<evidence type="ECO:0000256" key="3">
    <source>
        <dbReference type="ARBA" id="ARBA00022553"/>
    </source>
</evidence>
<keyword evidence="3" id="KW-0597">Phosphoprotein</keyword>
<dbReference type="InterPro" id="IPR005467">
    <property type="entry name" value="His_kinase_dom"/>
</dbReference>
<evidence type="ECO:0000313" key="14">
    <source>
        <dbReference type="Proteomes" id="UP000198625"/>
    </source>
</evidence>
<dbReference type="CDD" id="cd00130">
    <property type="entry name" value="PAS"/>
    <property type="match status" value="1"/>
</dbReference>
<dbReference type="InterPro" id="IPR000014">
    <property type="entry name" value="PAS"/>
</dbReference>
<dbReference type="InterPro" id="IPR036097">
    <property type="entry name" value="HisK_dim/P_sf"/>
</dbReference>
<dbReference type="Proteomes" id="UP000198625">
    <property type="component" value="Unassembled WGS sequence"/>
</dbReference>
<dbReference type="PRINTS" id="PR00344">
    <property type="entry name" value="BCTRLSENSOR"/>
</dbReference>
<dbReference type="SUPFAM" id="SSF55785">
    <property type="entry name" value="PYP-like sensor domain (PAS domain)"/>
    <property type="match status" value="1"/>
</dbReference>
<proteinExistence type="predicted"/>
<dbReference type="InterPro" id="IPR001320">
    <property type="entry name" value="Iontro_rcpt_C"/>
</dbReference>
<dbReference type="GO" id="GO:0005524">
    <property type="term" value="F:ATP binding"/>
    <property type="evidence" value="ECO:0007669"/>
    <property type="project" value="UniProtKB-KW"/>
</dbReference>
<evidence type="ECO:0000256" key="7">
    <source>
        <dbReference type="ARBA" id="ARBA00022840"/>
    </source>
</evidence>
<evidence type="ECO:0000259" key="12">
    <source>
        <dbReference type="PROSITE" id="PS50112"/>
    </source>
</evidence>
<dbReference type="SMART" id="SM00079">
    <property type="entry name" value="PBPe"/>
    <property type="match status" value="1"/>
</dbReference>
<keyword evidence="4" id="KW-0808">Transferase</keyword>
<dbReference type="PROSITE" id="PS50112">
    <property type="entry name" value="PAS"/>
    <property type="match status" value="1"/>
</dbReference>
<dbReference type="CDD" id="cd13704">
    <property type="entry name" value="PBP2_HisK"/>
    <property type="match status" value="1"/>
</dbReference>
<evidence type="ECO:0000256" key="8">
    <source>
        <dbReference type="ARBA" id="ARBA00023012"/>
    </source>
</evidence>
<evidence type="ECO:0000256" key="4">
    <source>
        <dbReference type="ARBA" id="ARBA00022679"/>
    </source>
</evidence>
<dbReference type="GO" id="GO:0000155">
    <property type="term" value="F:phosphorelay sensor kinase activity"/>
    <property type="evidence" value="ECO:0007669"/>
    <property type="project" value="InterPro"/>
</dbReference>
<dbReference type="PROSITE" id="PS50109">
    <property type="entry name" value="HIS_KIN"/>
    <property type="match status" value="1"/>
</dbReference>
<dbReference type="STRING" id="415015.SAMN05660462_00860"/>
<dbReference type="InterPro" id="IPR004358">
    <property type="entry name" value="Sig_transdc_His_kin-like_C"/>
</dbReference>
<dbReference type="Gene3D" id="3.30.450.20">
    <property type="entry name" value="PAS domain"/>
    <property type="match status" value="1"/>
</dbReference>
<dbReference type="SMART" id="SM00388">
    <property type="entry name" value="HisKA"/>
    <property type="match status" value="1"/>
</dbReference>
<dbReference type="OrthoDB" id="9784397at2"/>
<gene>
    <name evidence="13" type="ORF">SAMN05660462_00860</name>
</gene>
<evidence type="ECO:0000313" key="13">
    <source>
        <dbReference type="EMBL" id="SDY77345.1"/>
    </source>
</evidence>
<dbReference type="InterPro" id="IPR013656">
    <property type="entry name" value="PAS_4"/>
</dbReference>
<dbReference type="Pfam" id="PF08448">
    <property type="entry name" value="PAS_4"/>
    <property type="match status" value="1"/>
</dbReference>
<evidence type="ECO:0000256" key="9">
    <source>
        <dbReference type="SAM" id="Phobius"/>
    </source>
</evidence>
<evidence type="ECO:0000256" key="2">
    <source>
        <dbReference type="ARBA" id="ARBA00012438"/>
    </source>
</evidence>
<dbReference type="SMART" id="SM00387">
    <property type="entry name" value="HATPase_c"/>
    <property type="match status" value="1"/>
</dbReference>
<dbReference type="InterPro" id="IPR001638">
    <property type="entry name" value="Solute-binding_3/MltF_N"/>
</dbReference>
<dbReference type="GO" id="GO:0016020">
    <property type="term" value="C:membrane"/>
    <property type="evidence" value="ECO:0007669"/>
    <property type="project" value="InterPro"/>
</dbReference>
<dbReference type="InterPro" id="IPR036890">
    <property type="entry name" value="HATPase_C_sf"/>
</dbReference>
<organism evidence="13 14">
    <name type="scientific">Proteiniborus ethanoligenes</name>
    <dbReference type="NCBI Taxonomy" id="415015"/>
    <lineage>
        <taxon>Bacteria</taxon>
        <taxon>Bacillati</taxon>
        <taxon>Bacillota</taxon>
        <taxon>Clostridia</taxon>
        <taxon>Eubacteriales</taxon>
        <taxon>Proteiniborus</taxon>
    </lineage>
</organism>
<dbReference type="RefSeq" id="WP_091727704.1">
    <property type="nucleotide sequence ID" value="NZ_FNQE01000007.1"/>
</dbReference>
<feature type="chain" id="PRO_5011776637" description="histidine kinase" evidence="10">
    <location>
        <begin position="22"/>
        <end position="674"/>
    </location>
</feature>
<dbReference type="Pfam" id="PF00512">
    <property type="entry name" value="HisKA"/>
    <property type="match status" value="1"/>
</dbReference>
<keyword evidence="8" id="KW-0902">Two-component regulatory system</keyword>
<dbReference type="InterPro" id="IPR003594">
    <property type="entry name" value="HATPase_dom"/>
</dbReference>
<dbReference type="InterPro" id="IPR003661">
    <property type="entry name" value="HisK_dim/P_dom"/>
</dbReference>
<dbReference type="EC" id="2.7.13.3" evidence="2"/>
<keyword evidence="14" id="KW-1185">Reference proteome</keyword>
<feature type="domain" description="Histidine kinase" evidence="11">
    <location>
        <begin position="452"/>
        <end position="658"/>
    </location>
</feature>
<evidence type="ECO:0000256" key="6">
    <source>
        <dbReference type="ARBA" id="ARBA00022777"/>
    </source>
</evidence>
<comment type="catalytic activity">
    <reaction evidence="1">
        <text>ATP + protein L-histidine = ADP + protein N-phospho-L-histidine.</text>
        <dbReference type="EC" id="2.7.13.3"/>
    </reaction>
</comment>
<keyword evidence="7" id="KW-0067">ATP-binding</keyword>
<dbReference type="Pfam" id="PF02518">
    <property type="entry name" value="HATPase_c"/>
    <property type="match status" value="1"/>
</dbReference>
<keyword evidence="9" id="KW-0472">Membrane</keyword>
<dbReference type="Pfam" id="PF00497">
    <property type="entry name" value="SBP_bac_3"/>
    <property type="match status" value="1"/>
</dbReference>
<dbReference type="SMART" id="SM00062">
    <property type="entry name" value="PBPb"/>
    <property type="match status" value="1"/>
</dbReference>
<dbReference type="InterPro" id="IPR035965">
    <property type="entry name" value="PAS-like_dom_sf"/>
</dbReference>
<keyword evidence="9" id="KW-1133">Transmembrane helix</keyword>
<protein>
    <recommendedName>
        <fullName evidence="2">histidine kinase</fullName>
        <ecNumber evidence="2">2.7.13.3</ecNumber>
    </recommendedName>
</protein>
<keyword evidence="6" id="KW-0418">Kinase</keyword>
<name>A0A1H3MMD7_9FIRM</name>
<feature type="transmembrane region" description="Helical" evidence="9">
    <location>
        <begin position="262"/>
        <end position="286"/>
    </location>
</feature>
<sequence length="674" mass="77323">MKNIIRIITMLLILITIFSMAASVAINDDKDVLIIAGDKNYPPYEFIDDDGEYRGFNVDLMRALAIELGVEIKLVPMDWMGAHAALINGEIDAIQGMSFNENRAEIYDFSNEYLVNSQVCFVKKDNSIIFGLEDLKGRRVAVQRSDFAAYTLAEIGEIEVVFFSDLDEAFSKLINNDVDAVVGNRLTGLYNIQKKRIEDKIKIVGYELNQTPYGIAFKKGNQQLVKEANIGLENLKKNGTYQKIYEKWFGKEIKPEWKSLKYTLYFLSFIILLTILIILFITRLNLVLKREVEKRTHELEMINKELEAKQLMINESNRFKEQVLDSLGNGLITFDKDGTITTINKNSESLIGIKKTGALGRKYNEIGLDEYFDMEKLKDCITFGTVYSLEEKTFYHNHRNITFSYTLSPLKGDEDVHIGAVLTYRDITEVIMLRNKLAEKDKMQSLGRLVAGIAHEIRNPLTSIKTYIELMPIKYDNKDFREKMTQQVPAEITRLNSLLSDLIDYSKPKKMKKEAFYLKDIIVQTVELFTAELDKKGIILKYNIEDNVNIYADKQQIRQIIINLLINSIESIEESGEISFSIKQDEDKIIMEIVDNGKGISEEDMDNLFEPFFTTKADGTGLGLSICYQYVKENNGQINIRSKENIGTTIELVFKNNFEEDAEEGGYNEQDFDN</sequence>
<evidence type="ECO:0000256" key="5">
    <source>
        <dbReference type="ARBA" id="ARBA00022741"/>
    </source>
</evidence>
<dbReference type="SUPFAM" id="SSF47384">
    <property type="entry name" value="Homodimeric domain of signal transducing histidine kinase"/>
    <property type="match status" value="1"/>
</dbReference>
<feature type="signal peptide" evidence="10">
    <location>
        <begin position="1"/>
        <end position="21"/>
    </location>
</feature>
<dbReference type="GO" id="GO:0015276">
    <property type="term" value="F:ligand-gated monoatomic ion channel activity"/>
    <property type="evidence" value="ECO:0007669"/>
    <property type="project" value="InterPro"/>
</dbReference>